<keyword evidence="10" id="KW-1185">Reference proteome</keyword>
<feature type="transmembrane region" description="Helical" evidence="7">
    <location>
        <begin position="12"/>
        <end position="34"/>
    </location>
</feature>
<reference evidence="10" key="1">
    <citation type="journal article" date="2019" name="Int. J. Syst. Evol. Microbiol.">
        <title>The Global Catalogue of Microorganisms (GCM) 10K type strain sequencing project: providing services to taxonomists for standard genome sequencing and annotation.</title>
        <authorList>
            <consortium name="The Broad Institute Genomics Platform"/>
            <consortium name="The Broad Institute Genome Sequencing Center for Infectious Disease"/>
            <person name="Wu L."/>
            <person name="Ma J."/>
        </authorList>
    </citation>
    <scope>NUCLEOTIDE SEQUENCE [LARGE SCALE GENOMIC DNA]</scope>
    <source>
        <strain evidence="10">JCM 19015</strain>
    </source>
</reference>
<feature type="transmembrane region" description="Helical" evidence="7">
    <location>
        <begin position="433"/>
        <end position="455"/>
    </location>
</feature>
<dbReference type="Pfam" id="PF02687">
    <property type="entry name" value="FtsX"/>
    <property type="match status" value="2"/>
</dbReference>
<dbReference type="Proteomes" id="UP001500121">
    <property type="component" value="Unassembled WGS sequence"/>
</dbReference>
<evidence type="ECO:0000256" key="1">
    <source>
        <dbReference type="ARBA" id="ARBA00004651"/>
    </source>
</evidence>
<feature type="transmembrane region" description="Helical" evidence="7">
    <location>
        <begin position="65"/>
        <end position="88"/>
    </location>
</feature>
<evidence type="ECO:0000313" key="9">
    <source>
        <dbReference type="EMBL" id="GAA4751502.1"/>
    </source>
</evidence>
<comment type="caution">
    <text evidence="9">The sequence shown here is derived from an EMBL/GenBank/DDBJ whole genome shotgun (WGS) entry which is preliminary data.</text>
</comment>
<feature type="transmembrane region" description="Helical" evidence="7">
    <location>
        <begin position="386"/>
        <end position="413"/>
    </location>
</feature>
<protein>
    <recommendedName>
        <fullName evidence="8">ABC3 transporter permease C-terminal domain-containing protein</fullName>
    </recommendedName>
</protein>
<keyword evidence="4 7" id="KW-1133">Transmembrane helix</keyword>
<comment type="similarity">
    <text evidence="6">Belongs to the ABC-4 integral membrane protein family.</text>
</comment>
<feature type="transmembrane region" description="Helical" evidence="7">
    <location>
        <begin position="207"/>
        <end position="228"/>
    </location>
</feature>
<feature type="transmembrane region" description="Helical" evidence="7">
    <location>
        <begin position="114"/>
        <end position="141"/>
    </location>
</feature>
<evidence type="ECO:0000256" key="4">
    <source>
        <dbReference type="ARBA" id="ARBA00022989"/>
    </source>
</evidence>
<name>A0ABP8ZAK7_9MICO</name>
<keyword evidence="3 7" id="KW-0812">Transmembrane</keyword>
<dbReference type="InterPro" id="IPR003838">
    <property type="entry name" value="ABC3_permease_C"/>
</dbReference>
<feature type="transmembrane region" description="Helical" evidence="7">
    <location>
        <begin position="291"/>
        <end position="320"/>
    </location>
</feature>
<feature type="transmembrane region" description="Helical" evidence="7">
    <location>
        <begin position="332"/>
        <end position="365"/>
    </location>
</feature>
<evidence type="ECO:0000256" key="3">
    <source>
        <dbReference type="ARBA" id="ARBA00022692"/>
    </source>
</evidence>
<evidence type="ECO:0000259" key="8">
    <source>
        <dbReference type="Pfam" id="PF02687"/>
    </source>
</evidence>
<feature type="domain" description="ABC3 transporter permease C-terminal" evidence="8">
    <location>
        <begin position="65"/>
        <end position="182"/>
    </location>
</feature>
<dbReference type="EMBL" id="BAABLP010000005">
    <property type="protein sequence ID" value="GAA4751502.1"/>
    <property type="molecule type" value="Genomic_DNA"/>
</dbReference>
<feature type="transmembrane region" description="Helical" evidence="7">
    <location>
        <begin position="153"/>
        <end position="175"/>
    </location>
</feature>
<feature type="domain" description="ABC3 transporter permease C-terminal" evidence="8">
    <location>
        <begin position="343"/>
        <end position="462"/>
    </location>
</feature>
<gene>
    <name evidence="9" type="ORF">GCM10025783_25100</name>
</gene>
<comment type="subcellular location">
    <subcellularLocation>
        <location evidence="1">Cell membrane</location>
        <topology evidence="1">Multi-pass membrane protein</topology>
    </subcellularLocation>
</comment>
<dbReference type="PANTHER" id="PTHR30572:SF4">
    <property type="entry name" value="ABC TRANSPORTER PERMEASE YTRF"/>
    <property type="match status" value="1"/>
</dbReference>
<dbReference type="InterPro" id="IPR050250">
    <property type="entry name" value="Macrolide_Exporter_MacB"/>
</dbReference>
<proteinExistence type="inferred from homology"/>
<keyword evidence="2" id="KW-1003">Cell membrane</keyword>
<organism evidence="9 10">
    <name type="scientific">Amnibacterium soli</name>
    <dbReference type="NCBI Taxonomy" id="1282736"/>
    <lineage>
        <taxon>Bacteria</taxon>
        <taxon>Bacillati</taxon>
        <taxon>Actinomycetota</taxon>
        <taxon>Actinomycetes</taxon>
        <taxon>Micrococcales</taxon>
        <taxon>Microbacteriaceae</taxon>
        <taxon>Amnibacterium</taxon>
    </lineage>
</organism>
<sequence length="472" mass="48048">MIRLTVRELRVAPAQHVATLIVTTIGAIFATIVIEADRVLGSQSAAGGFLAHGFVRLLLDVLGSVFLFVAIFVSCIVIANTFGIVMAARSRRIALLRLLGAEGRALRRGVTLEGAIVGAAGGVLGTSIGLAVVAALVAVLTAQHTFAPAPSPLATPLLVAPTVIAVLSTAGAAWFGSRRVSAVTPLDAVGVGQEASLEEVRRRRRPWLVSGCLAVGAVLLVAGVVIGARSPFGLFVAAPGGALSFLGFVLGSGTFLPPVLHLVGRSFGRSVPAALSRGNAIRHPERSARSAISLVIGVTLVVMFAVAAACFGTQAGAVAATAGPQEAASDAAFVTLVLGVLGVLIGFSLAIAAVGLVNSLSLSVLQRRREIGLLRAVGMNRRQVRLMVLFESLQLTLAGSVCGIVLGVLYGWAAALTALSSDRHIGGYFLPTIPLPLVLSVVGLSAALAVLASLAPTRRANAVSPVVALAVE</sequence>
<dbReference type="PANTHER" id="PTHR30572">
    <property type="entry name" value="MEMBRANE COMPONENT OF TRANSPORTER-RELATED"/>
    <property type="match status" value="1"/>
</dbReference>
<evidence type="ECO:0000256" key="6">
    <source>
        <dbReference type="ARBA" id="ARBA00038076"/>
    </source>
</evidence>
<keyword evidence="5 7" id="KW-0472">Membrane</keyword>
<feature type="transmembrane region" description="Helical" evidence="7">
    <location>
        <begin position="234"/>
        <end position="260"/>
    </location>
</feature>
<accession>A0ABP8ZAK7</accession>
<evidence type="ECO:0000256" key="5">
    <source>
        <dbReference type="ARBA" id="ARBA00023136"/>
    </source>
</evidence>
<evidence type="ECO:0000313" key="10">
    <source>
        <dbReference type="Proteomes" id="UP001500121"/>
    </source>
</evidence>
<evidence type="ECO:0000256" key="7">
    <source>
        <dbReference type="SAM" id="Phobius"/>
    </source>
</evidence>
<evidence type="ECO:0000256" key="2">
    <source>
        <dbReference type="ARBA" id="ARBA00022475"/>
    </source>
</evidence>